<reference evidence="3" key="1">
    <citation type="submission" date="2022-12" db="EMBL/GenBank/DDBJ databases">
        <title>Chromosome-Level Genome Assembly of Japanese Cedar (Cryptomeriajaponica D. Don).</title>
        <authorList>
            <person name="Fujino T."/>
            <person name="Yamaguchi K."/>
            <person name="Yokoyama T."/>
            <person name="Hamanaka T."/>
            <person name="Harazono Y."/>
            <person name="Kamada H."/>
            <person name="Kobayashi W."/>
            <person name="Ujino-Ihara T."/>
            <person name="Uchiyama K."/>
            <person name="Matsumoto A."/>
            <person name="Izuno A."/>
            <person name="Tsumura Y."/>
            <person name="Toyoda A."/>
            <person name="Shigenobu S."/>
            <person name="Moriguchi Y."/>
            <person name="Ueno S."/>
            <person name="Kasahara M."/>
        </authorList>
    </citation>
    <scope>NUCLEOTIDE SEQUENCE</scope>
</reference>
<keyword evidence="2" id="KW-1133">Transmembrane helix</keyword>
<dbReference type="EMBL" id="BSEH01000454">
    <property type="protein sequence ID" value="GLJ58602.1"/>
    <property type="molecule type" value="Genomic_DNA"/>
</dbReference>
<gene>
    <name evidence="3" type="ORF">SUGI_1463140</name>
    <name evidence="4" type="ORF">SUGI_1509630</name>
</gene>
<accession>A0AAD3NVA0</accession>
<keyword evidence="2" id="KW-0812">Transmembrane</keyword>
<dbReference type="EMBL" id="BSEH01000953">
    <property type="protein sequence ID" value="GLJ59466.1"/>
    <property type="molecule type" value="Genomic_DNA"/>
</dbReference>
<evidence type="ECO:0000313" key="3">
    <source>
        <dbReference type="EMBL" id="GLJ58602.1"/>
    </source>
</evidence>
<keyword evidence="2" id="KW-0472">Membrane</keyword>
<organism evidence="3 5">
    <name type="scientific">Cryptomeria japonica</name>
    <name type="common">Japanese cedar</name>
    <name type="synonym">Cupressus japonica</name>
    <dbReference type="NCBI Taxonomy" id="3369"/>
    <lineage>
        <taxon>Eukaryota</taxon>
        <taxon>Viridiplantae</taxon>
        <taxon>Streptophyta</taxon>
        <taxon>Embryophyta</taxon>
        <taxon>Tracheophyta</taxon>
        <taxon>Spermatophyta</taxon>
        <taxon>Pinopsida</taxon>
        <taxon>Pinidae</taxon>
        <taxon>Conifers II</taxon>
        <taxon>Cupressales</taxon>
        <taxon>Cupressaceae</taxon>
        <taxon>Cryptomeria</taxon>
    </lineage>
</organism>
<keyword evidence="5" id="KW-1185">Reference proteome</keyword>
<dbReference type="Proteomes" id="UP001234787">
    <property type="component" value="Unassembled WGS sequence"/>
</dbReference>
<dbReference type="PROSITE" id="PS51257">
    <property type="entry name" value="PROKAR_LIPOPROTEIN"/>
    <property type="match status" value="1"/>
</dbReference>
<evidence type="ECO:0000313" key="4">
    <source>
        <dbReference type="EMBL" id="GLJ59466.1"/>
    </source>
</evidence>
<protein>
    <submittedName>
        <fullName evidence="3">Uncharacterized protein</fullName>
    </submittedName>
</protein>
<sequence>MGLSSRCSDLAGLEASNDGLAGWFTQFHYAGWFACAAAVVRQRRKNRWAKQRRNGIARRGTSYSDKEREVPTIRSGFSPAARRGGSA</sequence>
<comment type="caution">
    <text evidence="3">The sequence shown here is derived from an EMBL/GenBank/DDBJ whole genome shotgun (WGS) entry which is preliminary data.</text>
</comment>
<feature type="region of interest" description="Disordered" evidence="1">
    <location>
        <begin position="48"/>
        <end position="87"/>
    </location>
</feature>
<proteinExistence type="predicted"/>
<evidence type="ECO:0000313" key="5">
    <source>
        <dbReference type="Proteomes" id="UP001234787"/>
    </source>
</evidence>
<name>A0AAD3NVA0_CRYJA</name>
<feature type="transmembrane region" description="Helical" evidence="2">
    <location>
        <begin position="20"/>
        <end position="40"/>
    </location>
</feature>
<dbReference type="AlphaFoldDB" id="A0AAD3NVA0"/>
<evidence type="ECO:0000256" key="2">
    <source>
        <dbReference type="SAM" id="Phobius"/>
    </source>
</evidence>
<evidence type="ECO:0000256" key="1">
    <source>
        <dbReference type="SAM" id="MobiDB-lite"/>
    </source>
</evidence>